<evidence type="ECO:0000259" key="5">
    <source>
        <dbReference type="PROSITE" id="PS50118"/>
    </source>
</evidence>
<dbReference type="GO" id="GO:0001228">
    <property type="term" value="F:DNA-binding transcription activator activity, RNA polymerase II-specific"/>
    <property type="evidence" value="ECO:0007669"/>
    <property type="project" value="TreeGrafter"/>
</dbReference>
<reference evidence="6" key="1">
    <citation type="submission" date="2022-07" db="EMBL/GenBank/DDBJ databases">
        <title>Genome Sequence of Physisporinus lineatus.</title>
        <authorList>
            <person name="Buettner E."/>
        </authorList>
    </citation>
    <scope>NUCLEOTIDE SEQUENCE</scope>
    <source>
        <strain evidence="6">VT162</strain>
    </source>
</reference>
<proteinExistence type="predicted"/>
<dbReference type="SUPFAM" id="SSF47095">
    <property type="entry name" value="HMG-box"/>
    <property type="match status" value="1"/>
</dbReference>
<keyword evidence="7" id="KW-1185">Reference proteome</keyword>
<feature type="domain" description="HMG box" evidence="5">
    <location>
        <begin position="16"/>
        <end position="86"/>
    </location>
</feature>
<dbReference type="Proteomes" id="UP001212997">
    <property type="component" value="Unassembled WGS sequence"/>
</dbReference>
<evidence type="ECO:0000313" key="7">
    <source>
        <dbReference type="Proteomes" id="UP001212997"/>
    </source>
</evidence>
<dbReference type="CDD" id="cd01389">
    <property type="entry name" value="HMG-box_ROX1-like"/>
    <property type="match status" value="1"/>
</dbReference>
<protein>
    <recommendedName>
        <fullName evidence="5">HMG box domain-containing protein</fullName>
    </recommendedName>
</protein>
<dbReference type="Pfam" id="PF00505">
    <property type="entry name" value="HMG_box"/>
    <property type="match status" value="1"/>
</dbReference>
<evidence type="ECO:0000256" key="1">
    <source>
        <dbReference type="ARBA" id="ARBA00023125"/>
    </source>
</evidence>
<dbReference type="Gene3D" id="1.10.30.10">
    <property type="entry name" value="High mobility group box domain"/>
    <property type="match status" value="1"/>
</dbReference>
<keyword evidence="1 3" id="KW-0238">DNA-binding</keyword>
<name>A0AAD5YGI6_9APHY</name>
<sequence length="260" mass="29062">MGRDSRPNCSLQQSRVPRPRNKFMIFRSDLVFSLKQSSKHKSLNQALASKDAGVLWKSLPLDDQRIYEEAANDEKKEHSLKHPDYKFEPKKGRKQPRESRLDRRGYGGDGSVTSAPEGDLITSPPAIPYDGTPGLHNILEGHQPSAVISPPADDVMGRSEVPDRSANGWNDAAHYPAQMHPHLDPFNLMSFVEGRHDLSEDTTILSSVDPPRYTISRTPVSRELMTLGTEATAFPTITEKHQQVSQVDEKLISFVEIAQI</sequence>
<gene>
    <name evidence="6" type="ORF">NLI96_g3517</name>
</gene>
<evidence type="ECO:0000256" key="2">
    <source>
        <dbReference type="ARBA" id="ARBA00023163"/>
    </source>
</evidence>
<dbReference type="PANTHER" id="PTHR10270">
    <property type="entry name" value="SOX TRANSCRIPTION FACTOR"/>
    <property type="match status" value="1"/>
</dbReference>
<evidence type="ECO:0000256" key="3">
    <source>
        <dbReference type="PROSITE-ProRule" id="PRU00267"/>
    </source>
</evidence>
<feature type="DNA-binding region" description="HMG box" evidence="3">
    <location>
        <begin position="16"/>
        <end position="86"/>
    </location>
</feature>
<dbReference type="PANTHER" id="PTHR10270:SF161">
    <property type="entry name" value="SEX-DETERMINING REGION Y PROTEIN"/>
    <property type="match status" value="1"/>
</dbReference>
<dbReference type="PROSITE" id="PS50118">
    <property type="entry name" value="HMG_BOX_2"/>
    <property type="match status" value="1"/>
</dbReference>
<comment type="caution">
    <text evidence="6">The sequence shown here is derived from an EMBL/GenBank/DDBJ whole genome shotgun (WGS) entry which is preliminary data.</text>
</comment>
<keyword evidence="3" id="KW-0539">Nucleus</keyword>
<organism evidence="6 7">
    <name type="scientific">Meripilus lineatus</name>
    <dbReference type="NCBI Taxonomy" id="2056292"/>
    <lineage>
        <taxon>Eukaryota</taxon>
        <taxon>Fungi</taxon>
        <taxon>Dikarya</taxon>
        <taxon>Basidiomycota</taxon>
        <taxon>Agaricomycotina</taxon>
        <taxon>Agaricomycetes</taxon>
        <taxon>Polyporales</taxon>
        <taxon>Meripilaceae</taxon>
        <taxon>Meripilus</taxon>
    </lineage>
</organism>
<dbReference type="GO" id="GO:0005634">
    <property type="term" value="C:nucleus"/>
    <property type="evidence" value="ECO:0007669"/>
    <property type="project" value="UniProtKB-UniRule"/>
</dbReference>
<dbReference type="EMBL" id="JANAWD010000091">
    <property type="protein sequence ID" value="KAJ3487475.1"/>
    <property type="molecule type" value="Genomic_DNA"/>
</dbReference>
<evidence type="ECO:0000256" key="4">
    <source>
        <dbReference type="SAM" id="MobiDB-lite"/>
    </source>
</evidence>
<accession>A0AAD5YGI6</accession>
<dbReference type="AlphaFoldDB" id="A0AAD5YGI6"/>
<dbReference type="GO" id="GO:0000978">
    <property type="term" value="F:RNA polymerase II cis-regulatory region sequence-specific DNA binding"/>
    <property type="evidence" value="ECO:0007669"/>
    <property type="project" value="TreeGrafter"/>
</dbReference>
<dbReference type="InterPro" id="IPR009071">
    <property type="entry name" value="HMG_box_dom"/>
</dbReference>
<dbReference type="InterPro" id="IPR036910">
    <property type="entry name" value="HMG_box_dom_sf"/>
</dbReference>
<keyword evidence="2" id="KW-0804">Transcription</keyword>
<feature type="compositionally biased region" description="Basic and acidic residues" evidence="4">
    <location>
        <begin position="70"/>
        <end position="106"/>
    </location>
</feature>
<feature type="region of interest" description="Disordered" evidence="4">
    <location>
        <begin position="70"/>
        <end position="167"/>
    </location>
</feature>
<evidence type="ECO:0000313" key="6">
    <source>
        <dbReference type="EMBL" id="KAJ3487475.1"/>
    </source>
</evidence>
<dbReference type="GO" id="GO:0030154">
    <property type="term" value="P:cell differentiation"/>
    <property type="evidence" value="ECO:0007669"/>
    <property type="project" value="TreeGrafter"/>
</dbReference>
<dbReference type="SMART" id="SM00398">
    <property type="entry name" value="HMG"/>
    <property type="match status" value="1"/>
</dbReference>
<dbReference type="InterPro" id="IPR050140">
    <property type="entry name" value="SRY-related_HMG-box_TF-like"/>
</dbReference>